<dbReference type="EMBL" id="LABZ01000112">
    <property type="protein sequence ID" value="KMO39135.1"/>
    <property type="molecule type" value="Genomic_DNA"/>
</dbReference>
<dbReference type="PANTHER" id="PTHR43792">
    <property type="entry name" value="GNAT FAMILY, PUTATIVE (AFU_ORTHOLOGUE AFUA_3G00765)-RELATED-RELATED"/>
    <property type="match status" value="1"/>
</dbReference>
<dbReference type="InterPro" id="IPR016181">
    <property type="entry name" value="Acyl_CoA_acyltransferase"/>
</dbReference>
<evidence type="ECO:0000259" key="1">
    <source>
        <dbReference type="PROSITE" id="PS51186"/>
    </source>
</evidence>
<dbReference type="PROSITE" id="PS51186">
    <property type="entry name" value="GNAT"/>
    <property type="match status" value="1"/>
</dbReference>
<organism evidence="2 3">
    <name type="scientific">Methylobacterium tarhaniae</name>
    <dbReference type="NCBI Taxonomy" id="1187852"/>
    <lineage>
        <taxon>Bacteria</taxon>
        <taxon>Pseudomonadati</taxon>
        <taxon>Pseudomonadota</taxon>
        <taxon>Alphaproteobacteria</taxon>
        <taxon>Hyphomicrobiales</taxon>
        <taxon>Methylobacteriaceae</taxon>
        <taxon>Methylobacterium</taxon>
    </lineage>
</organism>
<dbReference type="InterPro" id="IPR000182">
    <property type="entry name" value="GNAT_dom"/>
</dbReference>
<dbReference type="Gene3D" id="3.40.630.30">
    <property type="match status" value="1"/>
</dbReference>
<proteinExistence type="predicted"/>
<protein>
    <submittedName>
        <fullName evidence="2">GCN5 family acetyltransferase</fullName>
    </submittedName>
</protein>
<dbReference type="SUPFAM" id="SSF55729">
    <property type="entry name" value="Acyl-CoA N-acyltransferases (Nat)"/>
    <property type="match status" value="1"/>
</dbReference>
<gene>
    <name evidence="2" type="ORF">VQ03_16040</name>
</gene>
<dbReference type="AlphaFoldDB" id="A0A0J6SV36"/>
<dbReference type="RefSeq" id="WP_048451888.1">
    <property type="nucleotide sequence ID" value="NZ_LABZ01000112.1"/>
</dbReference>
<comment type="caution">
    <text evidence="2">The sequence shown here is derived from an EMBL/GenBank/DDBJ whole genome shotgun (WGS) entry which is preliminary data.</text>
</comment>
<dbReference type="Pfam" id="PF13302">
    <property type="entry name" value="Acetyltransf_3"/>
    <property type="match status" value="1"/>
</dbReference>
<dbReference type="OrthoDB" id="6293260at2"/>
<dbReference type="PATRIC" id="fig|1187852.3.peg.402"/>
<evidence type="ECO:0000313" key="3">
    <source>
        <dbReference type="Proteomes" id="UP000036449"/>
    </source>
</evidence>
<evidence type="ECO:0000313" key="2">
    <source>
        <dbReference type="EMBL" id="KMO39135.1"/>
    </source>
</evidence>
<feature type="domain" description="N-acetyltransferase" evidence="1">
    <location>
        <begin position="137"/>
        <end position="276"/>
    </location>
</feature>
<dbReference type="InterPro" id="IPR051531">
    <property type="entry name" value="N-acetyltransferase"/>
</dbReference>
<reference evidence="2 3" key="1">
    <citation type="submission" date="2015-03" db="EMBL/GenBank/DDBJ databases">
        <title>Genome sequencing of Methylobacterium tarhaniae DSM 25844.</title>
        <authorList>
            <person name="Chaudhry V."/>
            <person name="Patil P.B."/>
        </authorList>
    </citation>
    <scope>NUCLEOTIDE SEQUENCE [LARGE SCALE GENOMIC DNA]</scope>
    <source>
        <strain evidence="2 3">DSM 25844</strain>
    </source>
</reference>
<accession>A0A0J6SV36</accession>
<dbReference type="PANTHER" id="PTHR43792:SF1">
    <property type="entry name" value="N-ACETYLTRANSFERASE DOMAIN-CONTAINING PROTEIN"/>
    <property type="match status" value="1"/>
</dbReference>
<name>A0A0J6SV36_9HYPH</name>
<keyword evidence="2" id="KW-0808">Transferase</keyword>
<keyword evidence="3" id="KW-1185">Reference proteome</keyword>
<dbReference type="Proteomes" id="UP000036449">
    <property type="component" value="Unassembled WGS sequence"/>
</dbReference>
<dbReference type="GO" id="GO:0016747">
    <property type="term" value="F:acyltransferase activity, transferring groups other than amino-acyl groups"/>
    <property type="evidence" value="ECO:0007669"/>
    <property type="project" value="InterPro"/>
</dbReference>
<sequence>MSPAEAEAQQRRWRALVDERLPDAAREHPDWPVSRNHCFARILLDNACGGPWRESVAPPAWANMPPERLALAVSLGEAVLAGRQDLAALNHRSLLWRRKRSVPPAPRSLPGEGFSLRRWRLADDAPFAALCADPEVMRFFPAPKTARESQIEARALARRFDEDGFGPWVVEAPEGFCGFVGCWRPARPLPLGTLIGQETGLVEIGWRLARHAWGRGFAVRGARAALADAFSRCALTEVVAYTADLNAPSRRVMERLGMTETGGFDHPALPEGHPLRPHRLYRLAAADFMAGDAA</sequence>